<dbReference type="PROSITE" id="PS51371">
    <property type="entry name" value="CBS"/>
    <property type="match status" value="2"/>
</dbReference>
<dbReference type="GO" id="GO:0003723">
    <property type="term" value="F:RNA binding"/>
    <property type="evidence" value="ECO:0007669"/>
    <property type="project" value="UniProtKB-KW"/>
</dbReference>
<dbReference type="SUPFAM" id="SSF64182">
    <property type="entry name" value="DHH phosphoesterases"/>
    <property type="match status" value="1"/>
</dbReference>
<keyword evidence="5" id="KW-0479">Metal-binding</keyword>
<keyword evidence="9" id="KW-0129">CBS domain</keyword>
<keyword evidence="4" id="KW-0808">Transferase</keyword>
<dbReference type="RefSeq" id="WP_104936303.1">
    <property type="nucleotide sequence ID" value="NZ_CP021255.1"/>
</dbReference>
<dbReference type="AlphaFoldDB" id="A0A2L1GMW4"/>
<evidence type="ECO:0000256" key="3">
    <source>
        <dbReference type="ARBA" id="ARBA00022694"/>
    </source>
</evidence>
<dbReference type="Gene3D" id="3.10.310.30">
    <property type="match status" value="1"/>
</dbReference>
<evidence type="ECO:0000256" key="9">
    <source>
        <dbReference type="PROSITE-ProRule" id="PRU00703"/>
    </source>
</evidence>
<dbReference type="InterPro" id="IPR046342">
    <property type="entry name" value="CBS_dom_sf"/>
</dbReference>
<dbReference type="SUPFAM" id="SSF54631">
    <property type="entry name" value="CBS-domain pair"/>
    <property type="match status" value="1"/>
</dbReference>
<dbReference type="SMART" id="SM00116">
    <property type="entry name" value="CBS"/>
    <property type="match status" value="2"/>
</dbReference>
<dbReference type="KEGG" id="deo:CAY53_05640"/>
<keyword evidence="7" id="KW-0460">Magnesium</keyword>
<dbReference type="OrthoDB" id="9805698at2"/>
<reference evidence="11" key="2">
    <citation type="journal article" date="2018" name="MBio">
        <title>Insights into the evolution of host association through the isolation and characterization of a novel human periodontal pathobiont, Desulfobulbus oralis.</title>
        <authorList>
            <person name="Cross K.L."/>
            <person name="Chirania P."/>
            <person name="Xiong W."/>
            <person name="Beall C.J."/>
            <person name="Elkins J.G."/>
            <person name="Giannone R.J."/>
            <person name="Griffen A.L."/>
            <person name="Guss A.M."/>
            <person name="Hettich R.L."/>
            <person name="Joshi S.S."/>
            <person name="Mokrzan E.M."/>
            <person name="Martin R.K."/>
            <person name="Zhulin I.B."/>
            <person name="Leys E.J."/>
            <person name="Podar M."/>
        </authorList>
    </citation>
    <scope>NUCLEOTIDE SEQUENCE [LARGE SCALE GENOMIC DNA]</scope>
    <source>
        <strain evidence="11">ORNL</strain>
    </source>
</reference>
<dbReference type="InterPro" id="IPR000644">
    <property type="entry name" value="CBS_dom"/>
</dbReference>
<dbReference type="GO" id="GO:0016779">
    <property type="term" value="F:nucleotidyltransferase activity"/>
    <property type="evidence" value="ECO:0007669"/>
    <property type="project" value="UniProtKB-KW"/>
</dbReference>
<accession>A0A2L1GMW4</accession>
<dbReference type="Gene3D" id="3.90.1640.10">
    <property type="entry name" value="inorganic pyrophosphatase (n-terminal core)"/>
    <property type="match status" value="1"/>
</dbReference>
<evidence type="ECO:0000256" key="4">
    <source>
        <dbReference type="ARBA" id="ARBA00022695"/>
    </source>
</evidence>
<keyword evidence="6" id="KW-0547">Nucleotide-binding</keyword>
<dbReference type="InterPro" id="IPR038763">
    <property type="entry name" value="DHH_sf"/>
</dbReference>
<keyword evidence="3" id="KW-0819">tRNA processing</keyword>
<dbReference type="InterPro" id="IPR052390">
    <property type="entry name" value="tRNA_nt/polyA_polymerase"/>
</dbReference>
<dbReference type="Gene3D" id="3.10.580.10">
    <property type="entry name" value="CBS-domain"/>
    <property type="match status" value="1"/>
</dbReference>
<feature type="domain" description="CBS" evidence="10">
    <location>
        <begin position="376"/>
        <end position="429"/>
    </location>
</feature>
<dbReference type="EMBL" id="CP021255">
    <property type="protein sequence ID" value="AVD71025.1"/>
    <property type="molecule type" value="Genomic_DNA"/>
</dbReference>
<evidence type="ECO:0000256" key="6">
    <source>
        <dbReference type="ARBA" id="ARBA00022741"/>
    </source>
</evidence>
<comment type="cofactor">
    <cofactor evidence="1">
        <name>Mg(2+)</name>
        <dbReference type="ChEBI" id="CHEBI:18420"/>
    </cofactor>
</comment>
<organism evidence="11 12">
    <name type="scientific">Desulfobulbus oralis</name>
    <dbReference type="NCBI Taxonomy" id="1986146"/>
    <lineage>
        <taxon>Bacteria</taxon>
        <taxon>Pseudomonadati</taxon>
        <taxon>Thermodesulfobacteriota</taxon>
        <taxon>Desulfobulbia</taxon>
        <taxon>Desulfobulbales</taxon>
        <taxon>Desulfobulbaceae</taxon>
        <taxon>Desulfobulbus</taxon>
    </lineage>
</organism>
<dbReference type="InterPro" id="IPR001667">
    <property type="entry name" value="DDH_dom"/>
</dbReference>
<dbReference type="GO" id="GO:0046872">
    <property type="term" value="F:metal ion binding"/>
    <property type="evidence" value="ECO:0007669"/>
    <property type="project" value="UniProtKB-KW"/>
</dbReference>
<name>A0A2L1GMW4_9BACT</name>
<evidence type="ECO:0000256" key="7">
    <source>
        <dbReference type="ARBA" id="ARBA00022842"/>
    </source>
</evidence>
<gene>
    <name evidence="11" type="ORF">CAY53_05640</name>
</gene>
<dbReference type="PANTHER" id="PTHR47788:SF1">
    <property type="entry name" value="A-ADDING TRNA NUCLEOTIDYLTRANSFERASE"/>
    <property type="match status" value="1"/>
</dbReference>
<proteinExistence type="inferred from homology"/>
<dbReference type="GO" id="GO:0008033">
    <property type="term" value="P:tRNA processing"/>
    <property type="evidence" value="ECO:0007669"/>
    <property type="project" value="UniProtKB-KW"/>
</dbReference>
<evidence type="ECO:0000259" key="10">
    <source>
        <dbReference type="PROSITE" id="PS51371"/>
    </source>
</evidence>
<dbReference type="GO" id="GO:0000166">
    <property type="term" value="F:nucleotide binding"/>
    <property type="evidence" value="ECO:0007669"/>
    <property type="project" value="UniProtKB-KW"/>
</dbReference>
<dbReference type="CDD" id="cd04595">
    <property type="entry name" value="CBS_pair_DHH_polyA_Pol_assoc"/>
    <property type="match status" value="1"/>
</dbReference>
<keyword evidence="4" id="KW-0548">Nucleotidyltransferase</keyword>
<evidence type="ECO:0000313" key="12">
    <source>
        <dbReference type="Proteomes" id="UP000239867"/>
    </source>
</evidence>
<keyword evidence="8" id="KW-0694">RNA-binding</keyword>
<feature type="domain" description="CBS" evidence="10">
    <location>
        <begin position="313"/>
        <end position="372"/>
    </location>
</feature>
<protein>
    <recommendedName>
        <fullName evidence="10">CBS domain-containing protein</fullName>
    </recommendedName>
</protein>
<dbReference type="Proteomes" id="UP000239867">
    <property type="component" value="Chromosome"/>
</dbReference>
<keyword evidence="12" id="KW-1185">Reference proteome</keyword>
<evidence type="ECO:0000256" key="2">
    <source>
        <dbReference type="ARBA" id="ARBA00007265"/>
    </source>
</evidence>
<dbReference type="PANTHER" id="PTHR47788">
    <property type="entry name" value="POLYA POLYMERASE"/>
    <property type="match status" value="1"/>
</dbReference>
<evidence type="ECO:0000256" key="1">
    <source>
        <dbReference type="ARBA" id="ARBA00001946"/>
    </source>
</evidence>
<dbReference type="Pfam" id="PF00571">
    <property type="entry name" value="CBS"/>
    <property type="match status" value="2"/>
</dbReference>
<evidence type="ECO:0000313" key="11">
    <source>
        <dbReference type="EMBL" id="AVD71025.1"/>
    </source>
</evidence>
<reference evidence="11" key="1">
    <citation type="submission" date="2017-05" db="EMBL/GenBank/DDBJ databases">
        <authorList>
            <person name="Song R."/>
            <person name="Chenine A.L."/>
            <person name="Ruprecht R.M."/>
        </authorList>
    </citation>
    <scope>NUCLEOTIDE SEQUENCE</scope>
    <source>
        <strain evidence="11">ORNL</strain>
    </source>
</reference>
<evidence type="ECO:0000256" key="5">
    <source>
        <dbReference type="ARBA" id="ARBA00022723"/>
    </source>
</evidence>
<evidence type="ECO:0000256" key="8">
    <source>
        <dbReference type="ARBA" id="ARBA00022884"/>
    </source>
</evidence>
<comment type="similarity">
    <text evidence="2">Belongs to the tRNA nucleotidyltransferase/poly(A) polymerase family.</text>
</comment>
<sequence>MQLAITHRSADFDALSSIVAATLLYPGMVALCPRSLQPNVQSFIALHKTAFNLTNDTNFDPCSVDKLAICDCNQWRLVENGSRLRQCSADIHLWDHHGHGGDIQATRAWVEPVGATVTLLLRAIQERGIEVGPLEATLFLLGIYEDTGQLCFDGTTPEDVRTAAFLLEQGGDLSLMGDFLRIAYSENQKKVLYRLMRGARQYQINGRRIGLGVVRLDQHIKLAAVVQLYAQIIDADAVFVVFENDSGDHFIIGRSKSPDIDVRVVLAPFGGGGHAGAGSATVARDAGNTAAIREQVLTALYKASAAGPLVRDMMSYPVTSVPPTVTLEQAARVMAEKNIRGLLVEDAGELVGLVSLWDLKKLSLGKQRAHPVKAFMQREVQTISPEATVREAAHLMIRRDIGHLPVVEKGRVVGIITRTDIVQFLYGMI</sequence>
<dbReference type="Pfam" id="PF01368">
    <property type="entry name" value="DHH"/>
    <property type="match status" value="1"/>
</dbReference>